<feature type="signal peptide" evidence="2">
    <location>
        <begin position="1"/>
        <end position="39"/>
    </location>
</feature>
<feature type="region of interest" description="Disordered" evidence="1">
    <location>
        <begin position="244"/>
        <end position="270"/>
    </location>
</feature>
<dbReference type="AlphaFoldDB" id="A0A9E6XTN5"/>
<feature type="compositionally biased region" description="Gly residues" evidence="1">
    <location>
        <begin position="469"/>
        <end position="484"/>
    </location>
</feature>
<dbReference type="Proteomes" id="UP001162834">
    <property type="component" value="Chromosome"/>
</dbReference>
<proteinExistence type="predicted"/>
<feature type="compositionally biased region" description="Gly residues" evidence="1">
    <location>
        <begin position="453"/>
        <end position="462"/>
    </location>
</feature>
<evidence type="ECO:0000313" key="3">
    <source>
        <dbReference type="EMBL" id="UGS34234.1"/>
    </source>
</evidence>
<feature type="compositionally biased region" description="Low complexity" evidence="1">
    <location>
        <begin position="524"/>
        <end position="539"/>
    </location>
</feature>
<organism evidence="3 4">
    <name type="scientific">Capillimicrobium parvum</name>
    <dbReference type="NCBI Taxonomy" id="2884022"/>
    <lineage>
        <taxon>Bacteria</taxon>
        <taxon>Bacillati</taxon>
        <taxon>Actinomycetota</taxon>
        <taxon>Thermoleophilia</taxon>
        <taxon>Solirubrobacterales</taxon>
        <taxon>Capillimicrobiaceae</taxon>
        <taxon>Capillimicrobium</taxon>
    </lineage>
</organism>
<evidence type="ECO:0000256" key="2">
    <source>
        <dbReference type="SAM" id="SignalP"/>
    </source>
</evidence>
<feature type="region of interest" description="Disordered" evidence="1">
    <location>
        <begin position="367"/>
        <end position="390"/>
    </location>
</feature>
<keyword evidence="4" id="KW-1185">Reference proteome</keyword>
<feature type="compositionally biased region" description="Gly residues" evidence="1">
    <location>
        <begin position="244"/>
        <end position="269"/>
    </location>
</feature>
<reference evidence="3" key="1">
    <citation type="journal article" date="2022" name="Int. J. Syst. Evol. Microbiol.">
        <title>Pseudomonas aegrilactucae sp. nov. and Pseudomonas morbosilactucae sp. nov., pathogens causing bacterial rot of lettuce in Japan.</title>
        <authorList>
            <person name="Sawada H."/>
            <person name="Fujikawa T."/>
            <person name="Satou M."/>
        </authorList>
    </citation>
    <scope>NUCLEOTIDE SEQUENCE</scope>
    <source>
        <strain evidence="3">0166_1</strain>
    </source>
</reference>
<evidence type="ECO:0000313" key="4">
    <source>
        <dbReference type="Proteomes" id="UP001162834"/>
    </source>
</evidence>
<feature type="region of interest" description="Disordered" evidence="1">
    <location>
        <begin position="436"/>
        <end position="490"/>
    </location>
</feature>
<dbReference type="InterPro" id="IPR013783">
    <property type="entry name" value="Ig-like_fold"/>
</dbReference>
<protein>
    <submittedName>
        <fullName evidence="3">Uncharacterized protein</fullName>
    </submittedName>
</protein>
<feature type="region of interest" description="Disordered" evidence="1">
    <location>
        <begin position="128"/>
        <end position="154"/>
    </location>
</feature>
<feature type="compositionally biased region" description="Gly residues" evidence="1">
    <location>
        <begin position="143"/>
        <end position="154"/>
    </location>
</feature>
<dbReference type="GO" id="GO:0005975">
    <property type="term" value="P:carbohydrate metabolic process"/>
    <property type="evidence" value="ECO:0007669"/>
    <property type="project" value="UniProtKB-ARBA"/>
</dbReference>
<evidence type="ECO:0000256" key="1">
    <source>
        <dbReference type="SAM" id="MobiDB-lite"/>
    </source>
</evidence>
<name>A0A9E6XTN5_9ACTN</name>
<gene>
    <name evidence="3" type="ORF">DSM104329_00607</name>
</gene>
<feature type="region of interest" description="Disordered" evidence="1">
    <location>
        <begin position="315"/>
        <end position="354"/>
    </location>
</feature>
<accession>A0A9E6XTN5</accession>
<feature type="chain" id="PRO_5038804268" evidence="2">
    <location>
        <begin position="40"/>
        <end position="641"/>
    </location>
</feature>
<feature type="compositionally biased region" description="Gly residues" evidence="1">
    <location>
        <begin position="325"/>
        <end position="352"/>
    </location>
</feature>
<dbReference type="EMBL" id="CP087164">
    <property type="protein sequence ID" value="UGS34234.1"/>
    <property type="molecule type" value="Genomic_DNA"/>
</dbReference>
<sequence>MRRPGAAWSDQAMLRRGPLSAVLVAGVAALFTASSPASASPRTLTDCTYAALASSVAAGGTVVLDCDATIPFDAPIVVPAGRSVRLDASGSAVTFDGQRRTRLLEVSGSLTLVNLRLVNGRVQGAAGTLGTGGVGHSDAETGEPGGAGGAGTAGGDAAGGAVLVTQSGRLEVIGGALRSNTVIGGQGGTGGRGGQGARGAEGQSGWGDYCDYDTTPDSNPECWNCWYPYPEEPEQCDQYIGPIGESGGPGGVGGEGGAGGRGGPGGTASGGAIRNLGSTLIVGAVLAGNIAQGGRGGTGGPGGVAGGGGPGGNAYMDHDWAWEAGGDGGTGGAGGRAGVPGAGGAGRGGAISGSGDLTVLDSRFSADEARGGRAGTAPAPRSAGPGGDAGLTYEVLGYHYESGSPGLPGDGAPGAAGGDAGNAVGGAIHLSGGNALMQDGSFDRDSATSPVAGAGGPGGPGVTGSTSSGPGGAGGTGGGGGDARGGAVSTGGAPLRVTGLALVDNMAAVGAPSAGGMGGPGNPPGAAGAPGQPGTAADPDISGATTPTTALQISPAPVRERATVGVPYELRLSAAGGTAPYAFAVYGLPPGVSFKAPRLIRGTPTRAGAYRVHAVVTDATAPLALFGAHSWEMRVAPAAVR</sequence>
<dbReference type="KEGG" id="sbae:DSM104329_00607"/>
<dbReference type="Gene3D" id="2.60.40.10">
    <property type="entry name" value="Immunoglobulins"/>
    <property type="match status" value="1"/>
</dbReference>
<feature type="region of interest" description="Disordered" evidence="1">
    <location>
        <begin position="514"/>
        <end position="549"/>
    </location>
</feature>
<feature type="compositionally biased region" description="Gly residues" evidence="1">
    <location>
        <begin position="184"/>
        <end position="205"/>
    </location>
</feature>
<keyword evidence="2" id="KW-0732">Signal</keyword>
<feature type="region of interest" description="Disordered" evidence="1">
    <location>
        <begin position="183"/>
        <end position="205"/>
    </location>
</feature>